<organism evidence="2 3">
    <name type="scientific">Sorangium cellulosum</name>
    <name type="common">Polyangium cellulosum</name>
    <dbReference type="NCBI Taxonomy" id="56"/>
    <lineage>
        <taxon>Bacteria</taxon>
        <taxon>Pseudomonadati</taxon>
        <taxon>Myxococcota</taxon>
        <taxon>Polyangia</taxon>
        <taxon>Polyangiales</taxon>
        <taxon>Polyangiaceae</taxon>
        <taxon>Sorangium</taxon>
    </lineage>
</organism>
<gene>
    <name evidence="2" type="ORF">BE17_35805</name>
</gene>
<dbReference type="InterPro" id="IPR032710">
    <property type="entry name" value="NTF2-like_dom_sf"/>
</dbReference>
<dbReference type="AlphaFoldDB" id="A0A150SFG2"/>
<name>A0A150SFG2_SORCE</name>
<evidence type="ECO:0000259" key="1">
    <source>
        <dbReference type="Pfam" id="PF12680"/>
    </source>
</evidence>
<dbReference type="Proteomes" id="UP000075635">
    <property type="component" value="Unassembled WGS sequence"/>
</dbReference>
<feature type="domain" description="SnoaL-like" evidence="1">
    <location>
        <begin position="12"/>
        <end position="97"/>
    </location>
</feature>
<accession>A0A150SFG2</accession>
<dbReference type="Gene3D" id="3.10.450.50">
    <property type="match status" value="1"/>
</dbReference>
<proteinExistence type="predicted"/>
<dbReference type="EMBL" id="JEMB01001046">
    <property type="protein sequence ID" value="KYF91212.1"/>
    <property type="molecule type" value="Genomic_DNA"/>
</dbReference>
<reference evidence="2 3" key="1">
    <citation type="submission" date="2014-02" db="EMBL/GenBank/DDBJ databases">
        <title>The small core and large imbalanced accessory genome model reveals a collaborative survival strategy of Sorangium cellulosum strains in nature.</title>
        <authorList>
            <person name="Han K."/>
            <person name="Peng R."/>
            <person name="Blom J."/>
            <person name="Li Y.-Z."/>
        </authorList>
    </citation>
    <scope>NUCLEOTIDE SEQUENCE [LARGE SCALE GENOMIC DNA]</scope>
    <source>
        <strain evidence="2 3">So0011-07</strain>
    </source>
</reference>
<sequence length="118" mass="13598">MQDPELARRFAQEWIDAWNSHDLERIFSHYTDDFEMSSPFIVERMHEPSGTLKGKAAIRPYWEKGLAADPSLRFELEAALSGVDSLTILYRTASGRRVAEVVVFNEQRQVIKGLAHYE</sequence>
<dbReference type="SUPFAM" id="SSF54427">
    <property type="entry name" value="NTF2-like"/>
    <property type="match status" value="1"/>
</dbReference>
<evidence type="ECO:0000313" key="2">
    <source>
        <dbReference type="EMBL" id="KYF91212.1"/>
    </source>
</evidence>
<protein>
    <submittedName>
        <fullName evidence="2">Polyketide cyclase</fullName>
    </submittedName>
</protein>
<evidence type="ECO:0000313" key="3">
    <source>
        <dbReference type="Proteomes" id="UP000075635"/>
    </source>
</evidence>
<comment type="caution">
    <text evidence="2">The sequence shown here is derived from an EMBL/GenBank/DDBJ whole genome shotgun (WGS) entry which is preliminary data.</text>
</comment>
<dbReference type="InterPro" id="IPR037401">
    <property type="entry name" value="SnoaL-like"/>
</dbReference>
<dbReference type="Pfam" id="PF12680">
    <property type="entry name" value="SnoaL_2"/>
    <property type="match status" value="1"/>
</dbReference>